<dbReference type="InterPro" id="IPR033100">
    <property type="entry name" value="Rrp45"/>
</dbReference>
<dbReference type="InterPro" id="IPR020568">
    <property type="entry name" value="Ribosomal_Su5_D2-typ_SF"/>
</dbReference>
<dbReference type="InterPro" id="IPR001247">
    <property type="entry name" value="ExoRNase_PH_dom1"/>
</dbReference>
<dbReference type="Gene3D" id="3.30.230.70">
    <property type="entry name" value="GHMP Kinase, N-terminal domain"/>
    <property type="match status" value="1"/>
</dbReference>
<dbReference type="Proteomes" id="UP001201980">
    <property type="component" value="Unassembled WGS sequence"/>
</dbReference>
<dbReference type="FunFam" id="3.30.230.70:FF:000005">
    <property type="entry name" value="Exosome complex component RRP45"/>
    <property type="match status" value="1"/>
</dbReference>
<dbReference type="GO" id="GO:0000467">
    <property type="term" value="P:exonucleolytic trimming to generate mature 3'-end of 5.8S rRNA from tricistronic rRNA transcript (SSU-rRNA, 5.8S rRNA, LSU-rRNA)"/>
    <property type="evidence" value="ECO:0007669"/>
    <property type="project" value="TreeGrafter"/>
</dbReference>
<keyword evidence="15" id="KW-1185">Reference proteome</keyword>
<dbReference type="PANTHER" id="PTHR11097:SF14">
    <property type="entry name" value="EXOSOME COMPLEX COMPONENT RRP45"/>
    <property type="match status" value="1"/>
</dbReference>
<dbReference type="GO" id="GO:0071038">
    <property type="term" value="P:TRAMP-dependent tRNA surveillance pathway"/>
    <property type="evidence" value="ECO:0007669"/>
    <property type="project" value="TreeGrafter"/>
</dbReference>
<dbReference type="Pfam" id="PF01138">
    <property type="entry name" value="RNase_PH"/>
    <property type="match status" value="1"/>
</dbReference>
<dbReference type="GO" id="GO:0000177">
    <property type="term" value="C:cytoplasmic exosome (RNase complex)"/>
    <property type="evidence" value="ECO:0007669"/>
    <property type="project" value="TreeGrafter"/>
</dbReference>
<evidence type="ECO:0000256" key="4">
    <source>
        <dbReference type="ARBA" id="ARBA00019572"/>
    </source>
</evidence>
<feature type="domain" description="Exoribonuclease phosphorolytic" evidence="13">
    <location>
        <begin position="276"/>
        <end position="337"/>
    </location>
</feature>
<evidence type="ECO:0000259" key="13">
    <source>
        <dbReference type="Pfam" id="PF03725"/>
    </source>
</evidence>
<comment type="subcellular location">
    <subcellularLocation>
        <location evidence="1">Cytoplasm</location>
    </subcellularLocation>
    <subcellularLocation>
        <location evidence="2">Nucleus</location>
        <location evidence="2">Nucleolus</location>
    </subcellularLocation>
</comment>
<dbReference type="GO" id="GO:0034473">
    <property type="term" value="P:U1 snRNA 3'-end processing"/>
    <property type="evidence" value="ECO:0007669"/>
    <property type="project" value="TreeGrafter"/>
</dbReference>
<dbReference type="PANTHER" id="PTHR11097">
    <property type="entry name" value="EXOSOME COMPLEX EXONUCLEASE RIBOSOMAL RNA PROCESSING PROTEIN"/>
    <property type="match status" value="1"/>
</dbReference>
<keyword evidence="7" id="KW-0271">Exosome</keyword>
<gene>
    <name evidence="14" type="ORF">MKZ38_001252</name>
</gene>
<dbReference type="GO" id="GO:0035925">
    <property type="term" value="F:mRNA 3'-UTR AU-rich region binding"/>
    <property type="evidence" value="ECO:0007669"/>
    <property type="project" value="TreeGrafter"/>
</dbReference>
<dbReference type="GO" id="GO:0071028">
    <property type="term" value="P:nuclear mRNA surveillance"/>
    <property type="evidence" value="ECO:0007669"/>
    <property type="project" value="TreeGrafter"/>
</dbReference>
<name>A0AAD5WLT2_9PEZI</name>
<feature type="compositionally biased region" description="Basic and acidic residues" evidence="11">
    <location>
        <begin position="32"/>
        <end position="42"/>
    </location>
</feature>
<dbReference type="InterPro" id="IPR015847">
    <property type="entry name" value="ExoRNase_PH_dom2"/>
</dbReference>
<dbReference type="GO" id="GO:0034475">
    <property type="term" value="P:U4 snRNA 3'-end processing"/>
    <property type="evidence" value="ECO:0007669"/>
    <property type="project" value="TreeGrafter"/>
</dbReference>
<evidence type="ECO:0000256" key="1">
    <source>
        <dbReference type="ARBA" id="ARBA00004496"/>
    </source>
</evidence>
<comment type="caution">
    <text evidence="14">The sequence shown here is derived from an EMBL/GenBank/DDBJ whole genome shotgun (WGS) entry which is preliminary data.</text>
</comment>
<keyword evidence="9" id="KW-0539">Nucleus</keyword>
<dbReference type="SUPFAM" id="SSF55666">
    <property type="entry name" value="Ribonuclease PH domain 2-like"/>
    <property type="match status" value="1"/>
</dbReference>
<keyword evidence="8" id="KW-0694">RNA-binding</keyword>
<evidence type="ECO:0000256" key="3">
    <source>
        <dbReference type="ARBA" id="ARBA00006678"/>
    </source>
</evidence>
<dbReference type="InterPro" id="IPR027408">
    <property type="entry name" value="PNPase/RNase_PH_dom_sf"/>
</dbReference>
<dbReference type="CDD" id="cd11368">
    <property type="entry name" value="RNase_PH_RRP45"/>
    <property type="match status" value="1"/>
</dbReference>
<dbReference type="GO" id="GO:0005730">
    <property type="term" value="C:nucleolus"/>
    <property type="evidence" value="ECO:0007669"/>
    <property type="project" value="UniProtKB-SubCell"/>
</dbReference>
<dbReference type="GO" id="GO:0034476">
    <property type="term" value="P:U5 snRNA 3'-end processing"/>
    <property type="evidence" value="ECO:0007669"/>
    <property type="project" value="TreeGrafter"/>
</dbReference>
<dbReference type="EMBL" id="JAKWBI020001325">
    <property type="protein sequence ID" value="KAJ2890875.1"/>
    <property type="molecule type" value="Genomic_DNA"/>
</dbReference>
<proteinExistence type="inferred from homology"/>
<dbReference type="InterPro" id="IPR036345">
    <property type="entry name" value="ExoRNase_PH_dom2_sf"/>
</dbReference>
<evidence type="ECO:0000259" key="12">
    <source>
        <dbReference type="Pfam" id="PF01138"/>
    </source>
</evidence>
<feature type="domain" description="Exoribonuclease phosphorolytic" evidence="12">
    <location>
        <begin position="117"/>
        <end position="249"/>
    </location>
</feature>
<dbReference type="AlphaFoldDB" id="A0AAD5WLT2"/>
<evidence type="ECO:0000256" key="5">
    <source>
        <dbReference type="ARBA" id="ARBA00022490"/>
    </source>
</evidence>
<organism evidence="14 15">
    <name type="scientific">Zalerion maritima</name>
    <dbReference type="NCBI Taxonomy" id="339359"/>
    <lineage>
        <taxon>Eukaryota</taxon>
        <taxon>Fungi</taxon>
        <taxon>Dikarya</taxon>
        <taxon>Ascomycota</taxon>
        <taxon>Pezizomycotina</taxon>
        <taxon>Sordariomycetes</taxon>
        <taxon>Lulworthiomycetidae</taxon>
        <taxon>Lulworthiales</taxon>
        <taxon>Lulworthiaceae</taxon>
        <taxon>Zalerion</taxon>
    </lineage>
</organism>
<feature type="region of interest" description="Disordered" evidence="11">
    <location>
        <begin position="358"/>
        <end position="380"/>
    </location>
</feature>
<sequence length="380" mass="41966">MEKGTVELQVWHQKFLRYLACEGSPPAPGRISSRDPLHDKSSSHSPSSGASQSWFAIGIALIFSSFLKSPDKLNSETQIPLPAVNMPREAEISTNEKQFLKTALTENVRIDGRLFEQYRPLSLGFGEEFGVAEVELGKTRILAKVSAEVTVPYADRPFDGIFQIVTELSPMVSPAFEVNRPTETEVLLSRLLEKTVRRSGALDTESLCLMAGKKCWAVRVDVHVLSHDGNLVDAACVAVVAALRHFRKPDTSVEGEMVTVYTAAEREPTPLSWLHSPYCVTWSFYGEEGEMALLDASWKEEQVQVASFTVSLNRHGEVCQIAKLGGVAVDAVLLLKCTAGATVEVKRISEMVDQKLEEDAKRRDKGGLMAELRAENERES</sequence>
<reference evidence="14" key="1">
    <citation type="submission" date="2022-07" db="EMBL/GenBank/DDBJ databases">
        <title>Draft genome sequence of Zalerion maritima ATCC 34329, a (micro)plastics degrading marine fungus.</title>
        <authorList>
            <person name="Paco A."/>
            <person name="Goncalves M.F.M."/>
            <person name="Rocha-Santos T.A.P."/>
            <person name="Alves A."/>
        </authorList>
    </citation>
    <scope>NUCLEOTIDE SEQUENCE</scope>
    <source>
        <strain evidence="14">ATCC 34329</strain>
    </source>
</reference>
<comment type="similarity">
    <text evidence="3">Belongs to the RNase PH family.</text>
</comment>
<feature type="region of interest" description="Disordered" evidence="11">
    <location>
        <begin position="26"/>
        <end position="51"/>
    </location>
</feature>
<evidence type="ECO:0000256" key="8">
    <source>
        <dbReference type="ARBA" id="ARBA00022884"/>
    </source>
</evidence>
<evidence type="ECO:0000256" key="11">
    <source>
        <dbReference type="SAM" id="MobiDB-lite"/>
    </source>
</evidence>
<evidence type="ECO:0000256" key="2">
    <source>
        <dbReference type="ARBA" id="ARBA00004604"/>
    </source>
</evidence>
<dbReference type="SUPFAM" id="SSF54211">
    <property type="entry name" value="Ribosomal protein S5 domain 2-like"/>
    <property type="match status" value="1"/>
</dbReference>
<evidence type="ECO:0000313" key="14">
    <source>
        <dbReference type="EMBL" id="KAJ2890875.1"/>
    </source>
</evidence>
<keyword evidence="5" id="KW-0963">Cytoplasm</keyword>
<protein>
    <recommendedName>
        <fullName evidence="4">Exosome complex component RRP45</fullName>
    </recommendedName>
    <alternativeName>
        <fullName evidence="10">Ribosomal RNA-processing protein 45</fullName>
    </alternativeName>
</protein>
<dbReference type="GO" id="GO:0000176">
    <property type="term" value="C:nuclear exosome (RNase complex)"/>
    <property type="evidence" value="ECO:0007669"/>
    <property type="project" value="TreeGrafter"/>
</dbReference>
<evidence type="ECO:0000256" key="10">
    <source>
        <dbReference type="ARBA" id="ARBA00077933"/>
    </source>
</evidence>
<evidence type="ECO:0000256" key="9">
    <source>
        <dbReference type="ARBA" id="ARBA00023242"/>
    </source>
</evidence>
<dbReference type="GO" id="GO:0016075">
    <property type="term" value="P:rRNA catabolic process"/>
    <property type="evidence" value="ECO:0007669"/>
    <property type="project" value="TreeGrafter"/>
</dbReference>
<dbReference type="GO" id="GO:0071035">
    <property type="term" value="P:nuclear polyadenylation-dependent rRNA catabolic process"/>
    <property type="evidence" value="ECO:0007669"/>
    <property type="project" value="TreeGrafter"/>
</dbReference>
<evidence type="ECO:0000256" key="7">
    <source>
        <dbReference type="ARBA" id="ARBA00022835"/>
    </source>
</evidence>
<evidence type="ECO:0000313" key="15">
    <source>
        <dbReference type="Proteomes" id="UP001201980"/>
    </source>
</evidence>
<accession>A0AAD5WLT2</accession>
<dbReference type="Pfam" id="PF03725">
    <property type="entry name" value="RNase_PH_C"/>
    <property type="match status" value="1"/>
</dbReference>
<dbReference type="InterPro" id="IPR050590">
    <property type="entry name" value="Exosome_comp_Rrp42_subfam"/>
</dbReference>
<evidence type="ECO:0000256" key="6">
    <source>
        <dbReference type="ARBA" id="ARBA00022552"/>
    </source>
</evidence>
<keyword evidence="6" id="KW-0698">rRNA processing</keyword>